<evidence type="ECO:0000313" key="6">
    <source>
        <dbReference type="Proteomes" id="UP001321749"/>
    </source>
</evidence>
<dbReference type="PANTHER" id="PTHR10039:SF15">
    <property type="entry name" value="NACHT DOMAIN-CONTAINING PROTEIN"/>
    <property type="match status" value="1"/>
</dbReference>
<keyword evidence="2" id="KW-0040">ANK repeat</keyword>
<accession>A0AAV9I2G9</accession>
<feature type="domain" description="Nephrocystin 3-like N-terminal" evidence="4">
    <location>
        <begin position="176"/>
        <end position="344"/>
    </location>
</feature>
<comment type="caution">
    <text evidence="5">The sequence shown here is derived from an EMBL/GenBank/DDBJ whole genome shotgun (WGS) entry which is preliminary data.</text>
</comment>
<proteinExistence type="predicted"/>
<dbReference type="AlphaFoldDB" id="A0AAV9I2G9"/>
<dbReference type="PANTHER" id="PTHR10039">
    <property type="entry name" value="AMELOGENIN"/>
    <property type="match status" value="1"/>
</dbReference>
<feature type="repeat" description="ANK" evidence="2">
    <location>
        <begin position="814"/>
        <end position="846"/>
    </location>
</feature>
<dbReference type="SUPFAM" id="SSF48403">
    <property type="entry name" value="Ankyrin repeat"/>
    <property type="match status" value="1"/>
</dbReference>
<dbReference type="InterPro" id="IPR054471">
    <property type="entry name" value="GPIID_WHD"/>
</dbReference>
<protein>
    <submittedName>
        <fullName evidence="5">Ankyrin repeat-containing domain protein</fullName>
    </submittedName>
</protein>
<keyword evidence="6" id="KW-1185">Reference proteome</keyword>
<dbReference type="Pfam" id="PF12796">
    <property type="entry name" value="Ank_2"/>
    <property type="match status" value="3"/>
</dbReference>
<dbReference type="Gene3D" id="3.40.50.300">
    <property type="entry name" value="P-loop containing nucleotide triphosphate hydrolases"/>
    <property type="match status" value="1"/>
</dbReference>
<dbReference type="InterPro" id="IPR027417">
    <property type="entry name" value="P-loop_NTPase"/>
</dbReference>
<organism evidence="5 6">
    <name type="scientific">Cladorrhinum samala</name>
    <dbReference type="NCBI Taxonomy" id="585594"/>
    <lineage>
        <taxon>Eukaryota</taxon>
        <taxon>Fungi</taxon>
        <taxon>Dikarya</taxon>
        <taxon>Ascomycota</taxon>
        <taxon>Pezizomycotina</taxon>
        <taxon>Sordariomycetes</taxon>
        <taxon>Sordariomycetidae</taxon>
        <taxon>Sordariales</taxon>
        <taxon>Podosporaceae</taxon>
        <taxon>Cladorrhinum</taxon>
    </lineage>
</organism>
<feature type="repeat" description="ANK" evidence="2">
    <location>
        <begin position="676"/>
        <end position="708"/>
    </location>
</feature>
<feature type="repeat" description="ANK" evidence="2">
    <location>
        <begin position="745"/>
        <end position="777"/>
    </location>
</feature>
<feature type="repeat" description="ANK" evidence="2">
    <location>
        <begin position="916"/>
        <end position="949"/>
    </location>
</feature>
<dbReference type="PROSITE" id="PS50088">
    <property type="entry name" value="ANK_REPEAT"/>
    <property type="match status" value="6"/>
</dbReference>
<dbReference type="Gene3D" id="1.25.40.20">
    <property type="entry name" value="Ankyrin repeat-containing domain"/>
    <property type="match status" value="1"/>
</dbReference>
<reference evidence="5" key="2">
    <citation type="submission" date="2023-06" db="EMBL/GenBank/DDBJ databases">
        <authorList>
            <consortium name="Lawrence Berkeley National Laboratory"/>
            <person name="Mondo S.J."/>
            <person name="Hensen N."/>
            <person name="Bonometti L."/>
            <person name="Westerberg I."/>
            <person name="Brannstrom I.O."/>
            <person name="Guillou S."/>
            <person name="Cros-Aarteil S."/>
            <person name="Calhoun S."/>
            <person name="Haridas S."/>
            <person name="Kuo A."/>
            <person name="Pangilinan J."/>
            <person name="Riley R."/>
            <person name="Labutti K."/>
            <person name="Andreopoulos B."/>
            <person name="Lipzen A."/>
            <person name="Chen C."/>
            <person name="Yanf M."/>
            <person name="Daum C."/>
            <person name="Ng V."/>
            <person name="Clum A."/>
            <person name="Steindorff A."/>
            <person name="Ohm R."/>
            <person name="Martin F."/>
            <person name="Silar P."/>
            <person name="Natvig D."/>
            <person name="Lalanne C."/>
            <person name="Gautier V."/>
            <person name="Ament-Velasquez S.L."/>
            <person name="Kruys A."/>
            <person name="Hutchinson M.I."/>
            <person name="Powell A.J."/>
            <person name="Barry K."/>
            <person name="Miller A.N."/>
            <person name="Grigoriev I.V."/>
            <person name="Debuchy R."/>
            <person name="Gladieux P."/>
            <person name="Thoren M.H."/>
            <person name="Johannesson H."/>
        </authorList>
    </citation>
    <scope>NUCLEOTIDE SEQUENCE</scope>
    <source>
        <strain evidence="5">PSN324</strain>
    </source>
</reference>
<dbReference type="Pfam" id="PF22939">
    <property type="entry name" value="WHD_GPIID"/>
    <property type="match status" value="1"/>
</dbReference>
<dbReference type="InterPro" id="IPR002110">
    <property type="entry name" value="Ankyrin_rpt"/>
</dbReference>
<feature type="repeat" description="ANK" evidence="2">
    <location>
        <begin position="882"/>
        <end position="906"/>
    </location>
</feature>
<keyword evidence="1" id="KW-0677">Repeat</keyword>
<dbReference type="PROSITE" id="PS50297">
    <property type="entry name" value="ANK_REP_REGION"/>
    <property type="match status" value="5"/>
</dbReference>
<feature type="domain" description="GPI inositol-deacylase winged helix" evidence="3">
    <location>
        <begin position="462"/>
        <end position="535"/>
    </location>
</feature>
<feature type="repeat" description="ANK" evidence="2">
    <location>
        <begin position="709"/>
        <end position="744"/>
    </location>
</feature>
<evidence type="ECO:0000259" key="4">
    <source>
        <dbReference type="Pfam" id="PF24883"/>
    </source>
</evidence>
<dbReference type="Pfam" id="PF24883">
    <property type="entry name" value="NPHP3_N"/>
    <property type="match status" value="1"/>
</dbReference>
<dbReference type="SMART" id="SM00248">
    <property type="entry name" value="ANK"/>
    <property type="match status" value="8"/>
</dbReference>
<dbReference type="Proteomes" id="UP001321749">
    <property type="component" value="Unassembled WGS sequence"/>
</dbReference>
<dbReference type="EMBL" id="MU864939">
    <property type="protein sequence ID" value="KAK4465531.1"/>
    <property type="molecule type" value="Genomic_DNA"/>
</dbReference>
<evidence type="ECO:0000256" key="1">
    <source>
        <dbReference type="ARBA" id="ARBA00022737"/>
    </source>
</evidence>
<sequence length="1061" mass="117716">MADPLGAAASILALVGLCAKIITYIQDVKDGTTDRTRFMTEIYSTKAVLETITEPIPSLNRAGGPLQLLHRELATLDEELSKWRKRKSILWPFTKKDIEERIKAIESHKTSLIIALVDDQSKISRNIRNDVSAMRKDIAEIRSSAEQHKHRTILDWLTEVDYINQQHDFIGRRQPGTGQWLLESEEFRTWIATENQTLFCPGIPGAGKTILTSIVIDHLGSIYSSVGDSKAIGIAYLYLNFRRQNEQQAGNLIASLLKQLLLNLDPRLPIPETLQRLYDHHVKRKRPPIEEISKALQDTAALYDRVFVAIDALDECEPSQRPMFLSAIFDLQESCGLNIFATSRPLLEILDTFTCSGATRLEIRADAQDVRAYLDGQISSGRLPGFVQRNPGLQEEIKTGIVSAVDGMFLLAQLHLDSLVGKRSPKALRTCLASLPSGSGAYHLAYDEAVERIERQHHDQVELAKQVLSWITSAVRPLTTAELQHALAVEPDTMGLDEDNLPDIGDMVTVCAGLVTVDRESDVIRLVHYTTQQYFECTKALLSPNSEADITATCITYLSYDQFDDGPCKTQEEFKLRLSTNKFYDYAANCWGCHALGVEKKCWDKVVNFLRSSSKARASSQALRIYQYPYHFLQISSDGWPYLLMGSLHLVAFFELEAFIDPLLDTKLEVNAADSGGNTPLYFAIRNVHLGTVRHLLQKGAVTNIRNSVGLTPLTLAASLASPASHAIIQELLCAGADVNFSHLDGGTPFAVAVMLNNTPLFRLLLDNGADIEAVDVKGKTALSRAIQLLSYSSLQTVEQVLDFGADIKTKDHKGRTALHLAIDHEDEDAARLLLSRGVEVNHRNLTHGQTAISYAAEHGDSEKVNVLLGWPDTDPELSCNVDRTPLSYAAKEGHIDVVTLLLSDGRVKPDSKDAYGMTPLSIASRHGHIEIMKALLATGDADVNSKDGLGRTPLWWARRCHQTESEKVLLEYAEENAVRIECSGDLQVGVVGNIYLPPRPVGNEIQTMHWCDVCTLDIDRYDEFCECSSCNGGDFDICSDCYENGLRCLNSGHSLLLIKR</sequence>
<evidence type="ECO:0000313" key="5">
    <source>
        <dbReference type="EMBL" id="KAK4465531.1"/>
    </source>
</evidence>
<reference evidence="5" key="1">
    <citation type="journal article" date="2023" name="Mol. Phylogenet. Evol.">
        <title>Genome-scale phylogeny and comparative genomics of the fungal order Sordariales.</title>
        <authorList>
            <person name="Hensen N."/>
            <person name="Bonometti L."/>
            <person name="Westerberg I."/>
            <person name="Brannstrom I.O."/>
            <person name="Guillou S."/>
            <person name="Cros-Aarteil S."/>
            <person name="Calhoun S."/>
            <person name="Haridas S."/>
            <person name="Kuo A."/>
            <person name="Mondo S."/>
            <person name="Pangilinan J."/>
            <person name="Riley R."/>
            <person name="LaButti K."/>
            <person name="Andreopoulos B."/>
            <person name="Lipzen A."/>
            <person name="Chen C."/>
            <person name="Yan M."/>
            <person name="Daum C."/>
            <person name="Ng V."/>
            <person name="Clum A."/>
            <person name="Steindorff A."/>
            <person name="Ohm R.A."/>
            <person name="Martin F."/>
            <person name="Silar P."/>
            <person name="Natvig D.O."/>
            <person name="Lalanne C."/>
            <person name="Gautier V."/>
            <person name="Ament-Velasquez S.L."/>
            <person name="Kruys A."/>
            <person name="Hutchinson M.I."/>
            <person name="Powell A.J."/>
            <person name="Barry K."/>
            <person name="Miller A.N."/>
            <person name="Grigoriev I.V."/>
            <person name="Debuchy R."/>
            <person name="Gladieux P."/>
            <person name="Hiltunen Thoren M."/>
            <person name="Johannesson H."/>
        </authorList>
    </citation>
    <scope>NUCLEOTIDE SEQUENCE</scope>
    <source>
        <strain evidence="5">PSN324</strain>
    </source>
</reference>
<dbReference type="InterPro" id="IPR056884">
    <property type="entry name" value="NPHP3-like_N"/>
</dbReference>
<name>A0AAV9I2G9_9PEZI</name>
<gene>
    <name evidence="5" type="ORF">QBC42DRAFT_218783</name>
</gene>
<evidence type="ECO:0000256" key="2">
    <source>
        <dbReference type="PROSITE-ProRule" id="PRU00023"/>
    </source>
</evidence>
<dbReference type="InterPro" id="IPR036770">
    <property type="entry name" value="Ankyrin_rpt-contain_sf"/>
</dbReference>
<evidence type="ECO:0000259" key="3">
    <source>
        <dbReference type="Pfam" id="PF22939"/>
    </source>
</evidence>